<organism evidence="2 3">
    <name type="scientific">Periplaneta americana</name>
    <name type="common">American cockroach</name>
    <name type="synonym">Blatta americana</name>
    <dbReference type="NCBI Taxonomy" id="6978"/>
    <lineage>
        <taxon>Eukaryota</taxon>
        <taxon>Metazoa</taxon>
        <taxon>Ecdysozoa</taxon>
        <taxon>Arthropoda</taxon>
        <taxon>Hexapoda</taxon>
        <taxon>Insecta</taxon>
        <taxon>Pterygota</taxon>
        <taxon>Neoptera</taxon>
        <taxon>Polyneoptera</taxon>
        <taxon>Dictyoptera</taxon>
        <taxon>Blattodea</taxon>
        <taxon>Blattoidea</taxon>
        <taxon>Blattidae</taxon>
        <taxon>Blattinae</taxon>
        <taxon>Periplaneta</taxon>
    </lineage>
</organism>
<keyword evidence="3" id="KW-1185">Reference proteome</keyword>
<proteinExistence type="predicted"/>
<dbReference type="EMBL" id="JAJSOF020000011">
    <property type="protein sequence ID" value="KAJ4444881.1"/>
    <property type="molecule type" value="Genomic_DNA"/>
</dbReference>
<evidence type="ECO:0000313" key="3">
    <source>
        <dbReference type="Proteomes" id="UP001148838"/>
    </source>
</evidence>
<reference evidence="2 3" key="1">
    <citation type="journal article" date="2022" name="Allergy">
        <title>Genome assembly and annotation of Periplaneta americana reveal a comprehensive cockroach allergen profile.</title>
        <authorList>
            <person name="Wang L."/>
            <person name="Xiong Q."/>
            <person name="Saelim N."/>
            <person name="Wang L."/>
            <person name="Nong W."/>
            <person name="Wan A.T."/>
            <person name="Shi M."/>
            <person name="Liu X."/>
            <person name="Cao Q."/>
            <person name="Hui J.H.L."/>
            <person name="Sookrung N."/>
            <person name="Leung T.F."/>
            <person name="Tungtrongchitr A."/>
            <person name="Tsui S.K.W."/>
        </authorList>
    </citation>
    <scope>NUCLEOTIDE SEQUENCE [LARGE SCALE GENOMIC DNA]</scope>
    <source>
        <strain evidence="2">PWHHKU_190912</strain>
    </source>
</reference>
<feature type="region of interest" description="Disordered" evidence="1">
    <location>
        <begin position="1"/>
        <end position="21"/>
    </location>
</feature>
<sequence length="116" mass="12619">MAGLCEGGNEPPGSLEASNVDGIGDDEMVFGEITPRIRHILPDIRLMFGKTSEKPNQVISPSGNRTHARAQLWIGRQAPQPTELPWWQSEGHIDMDQQAIVQAKLGSGENAVAESF</sequence>
<comment type="caution">
    <text evidence="2">The sequence shown here is derived from an EMBL/GenBank/DDBJ whole genome shotgun (WGS) entry which is preliminary data.</text>
</comment>
<gene>
    <name evidence="2" type="ORF">ANN_06678</name>
</gene>
<evidence type="ECO:0000313" key="2">
    <source>
        <dbReference type="EMBL" id="KAJ4444881.1"/>
    </source>
</evidence>
<evidence type="ECO:0000256" key="1">
    <source>
        <dbReference type="SAM" id="MobiDB-lite"/>
    </source>
</evidence>
<accession>A0ABQ8TE74</accession>
<dbReference type="Proteomes" id="UP001148838">
    <property type="component" value="Unassembled WGS sequence"/>
</dbReference>
<protein>
    <submittedName>
        <fullName evidence="2">Uncharacterized protein</fullName>
    </submittedName>
</protein>
<name>A0ABQ8TE74_PERAM</name>